<dbReference type="RefSeq" id="WP_150089242.1">
    <property type="nucleotide sequence ID" value="NZ_JBFUOH010000011.1"/>
</dbReference>
<organism evidence="1 2">
    <name type="scientific">Thiohalocapsa marina</name>
    <dbReference type="NCBI Taxonomy" id="424902"/>
    <lineage>
        <taxon>Bacteria</taxon>
        <taxon>Pseudomonadati</taxon>
        <taxon>Pseudomonadota</taxon>
        <taxon>Gammaproteobacteria</taxon>
        <taxon>Chromatiales</taxon>
        <taxon>Chromatiaceae</taxon>
        <taxon>Thiohalocapsa</taxon>
    </lineage>
</organism>
<evidence type="ECO:0000313" key="1">
    <source>
        <dbReference type="EMBL" id="KAA6187720.1"/>
    </source>
</evidence>
<dbReference type="AlphaFoldDB" id="A0A5M8FV85"/>
<gene>
    <name evidence="1" type="ORF">F2Q65_00295</name>
</gene>
<accession>A0A5M8FV85</accession>
<protein>
    <recommendedName>
        <fullName evidence="3">Lipoprotein</fullName>
    </recommendedName>
</protein>
<keyword evidence="2" id="KW-1185">Reference proteome</keyword>
<name>A0A5M8FV85_9GAMM</name>
<dbReference type="PROSITE" id="PS51257">
    <property type="entry name" value="PROKAR_LIPOPROTEIN"/>
    <property type="match status" value="1"/>
</dbReference>
<reference evidence="1 2" key="1">
    <citation type="submission" date="2019-09" db="EMBL/GenBank/DDBJ databases">
        <title>Whole-genome sequence of the purple sulfur bacterium Thiohalocapsa marina DSM 19078.</title>
        <authorList>
            <person name="Kyndt J.A."/>
            <person name="Meyer T.E."/>
        </authorList>
    </citation>
    <scope>NUCLEOTIDE SEQUENCE [LARGE SCALE GENOMIC DNA]</scope>
    <source>
        <strain evidence="1 2">DSM 19078</strain>
    </source>
</reference>
<sequence>MRTDHRPALVLVPMLALLLLVGCETNGRFVSDWGEITLAPGDTGSCRSNPCRVFFEMPPGSGSYRVTGTGFTIGEFPAGRRVSLGSFFESSAIKVVGADVPKAYIYVPGTTSNMP</sequence>
<evidence type="ECO:0000313" key="2">
    <source>
        <dbReference type="Proteomes" id="UP000322981"/>
    </source>
</evidence>
<proteinExistence type="predicted"/>
<dbReference type="Proteomes" id="UP000322981">
    <property type="component" value="Unassembled WGS sequence"/>
</dbReference>
<dbReference type="EMBL" id="VWXX01000001">
    <property type="protein sequence ID" value="KAA6187720.1"/>
    <property type="molecule type" value="Genomic_DNA"/>
</dbReference>
<comment type="caution">
    <text evidence="1">The sequence shown here is derived from an EMBL/GenBank/DDBJ whole genome shotgun (WGS) entry which is preliminary data.</text>
</comment>
<dbReference type="OrthoDB" id="5770267at2"/>
<evidence type="ECO:0008006" key="3">
    <source>
        <dbReference type="Google" id="ProtNLM"/>
    </source>
</evidence>